<reference evidence="1 2" key="1">
    <citation type="journal article" date="2010" name="Proc. Natl. Acad. Sci. U.S.A.">
        <title>Nitrosopumilus maritimus genome reveals unique mechanisms for nitrification and autotrophy in globally distributed marine crenarchaea.</title>
        <authorList>
            <person name="Walker C.B."/>
            <person name="de la Torre J.R."/>
            <person name="Klotz M.G."/>
            <person name="Urakawa H."/>
            <person name="Pinel N."/>
            <person name="Arp D.J."/>
            <person name="Brochier-Armanet C."/>
            <person name="Chain P.S."/>
            <person name="Chan P.P."/>
            <person name="Gollabgir A."/>
            <person name="Hemp J."/>
            <person name="Hugler M."/>
            <person name="Karr E.A."/>
            <person name="Konneke M."/>
            <person name="Shin M."/>
            <person name="Lawton T.J."/>
            <person name="Lowe T."/>
            <person name="Martens-Habbena W."/>
            <person name="Sayavedra-Soto L.A."/>
            <person name="Lang D."/>
            <person name="Sievert S.M."/>
            <person name="Rosenzweig A.C."/>
            <person name="Manning G."/>
            <person name="Stahl D.A."/>
        </authorList>
    </citation>
    <scope>NUCLEOTIDE SEQUENCE [LARGE SCALE GENOMIC DNA]</scope>
    <source>
        <strain evidence="1 2">SCM1</strain>
    </source>
</reference>
<keyword evidence="2" id="KW-1185">Reference proteome</keyword>
<dbReference type="RefSeq" id="WP_012215841.1">
    <property type="nucleotide sequence ID" value="NC_010085.1"/>
</dbReference>
<organism evidence="1 2">
    <name type="scientific">Nitrosopumilus maritimus (strain SCM1)</name>
    <dbReference type="NCBI Taxonomy" id="436308"/>
    <lineage>
        <taxon>Archaea</taxon>
        <taxon>Nitrososphaerota</taxon>
        <taxon>Nitrososphaeria</taxon>
        <taxon>Nitrosopumilales</taxon>
        <taxon>Nitrosopumilaceae</taxon>
        <taxon>Nitrosopumilus</taxon>
    </lineage>
</organism>
<dbReference type="InParanoid" id="A9A3U2"/>
<dbReference type="Proteomes" id="UP000000792">
    <property type="component" value="Chromosome"/>
</dbReference>
<dbReference type="KEGG" id="nmr:Nmar_1458"/>
<dbReference type="GeneID" id="5773309"/>
<dbReference type="EMBL" id="CP000866">
    <property type="protein sequence ID" value="ABX13354.1"/>
    <property type="molecule type" value="Genomic_DNA"/>
</dbReference>
<dbReference type="HOGENOM" id="CLU_2379515_0_0_2"/>
<evidence type="ECO:0000313" key="2">
    <source>
        <dbReference type="Proteomes" id="UP000000792"/>
    </source>
</evidence>
<gene>
    <name evidence="1" type="ordered locus">Nmar_1458</name>
</gene>
<dbReference type="OrthoDB" id="2093at2157"/>
<dbReference type="EnsemblBacteria" id="ABX13354">
    <property type="protein sequence ID" value="ABX13354"/>
    <property type="gene ID" value="Nmar_1458"/>
</dbReference>
<evidence type="ECO:0000313" key="1">
    <source>
        <dbReference type="EMBL" id="ABX13354.1"/>
    </source>
</evidence>
<proteinExistence type="predicted"/>
<protein>
    <submittedName>
        <fullName evidence="1">Uncharacterized protein</fullName>
    </submittedName>
</protein>
<accession>A9A3U2</accession>
<name>A9A3U2_NITMS</name>
<dbReference type="AlphaFoldDB" id="A9A3U2"/>
<dbReference type="STRING" id="436308.Nmar_1458"/>
<sequence length="94" mass="10283">MTRTNSKKSVALTAIMALVVMMALGITDVFGDHEADVLVHEFGELLEGVEAEILKIPNDTGSPINTSDTMQTEMILSQIAYLEAFDEVIRSQIL</sequence>